<dbReference type="Proteomes" id="UP001269144">
    <property type="component" value="Unassembled WGS sequence"/>
</dbReference>
<dbReference type="Gene3D" id="3.40.10.10">
    <property type="entry name" value="DNA Methylphosphotriester Repair Domain"/>
    <property type="match status" value="1"/>
</dbReference>
<organism evidence="12 13">
    <name type="scientific">Paracoccus aurantius</name>
    <dbReference type="NCBI Taxonomy" id="3073814"/>
    <lineage>
        <taxon>Bacteria</taxon>
        <taxon>Pseudomonadati</taxon>
        <taxon>Pseudomonadota</taxon>
        <taxon>Alphaproteobacteria</taxon>
        <taxon>Rhodobacterales</taxon>
        <taxon>Paracoccaceae</taxon>
        <taxon>Paracoccus</taxon>
    </lineage>
</organism>
<comment type="caution">
    <text evidence="12">The sequence shown here is derived from an EMBL/GenBank/DDBJ whole genome shotgun (WGS) entry which is preliminary data.</text>
</comment>
<name>A0ABU2HXS0_9RHOB</name>
<comment type="catalytic activity">
    <reaction evidence="1">
        <text>a 4-O-methyl-thymidine in DNA + L-cysteinyl-[protein] = a thymidine in DNA + S-methyl-L-cysteinyl-[protein]</text>
        <dbReference type="Rhea" id="RHEA:53428"/>
        <dbReference type="Rhea" id="RHEA-COMP:10131"/>
        <dbReference type="Rhea" id="RHEA-COMP:10132"/>
        <dbReference type="Rhea" id="RHEA-COMP:13555"/>
        <dbReference type="Rhea" id="RHEA-COMP:13556"/>
        <dbReference type="ChEBI" id="CHEBI:29950"/>
        <dbReference type="ChEBI" id="CHEBI:82612"/>
        <dbReference type="ChEBI" id="CHEBI:137386"/>
        <dbReference type="ChEBI" id="CHEBI:137387"/>
        <dbReference type="EC" id="2.1.1.63"/>
    </reaction>
</comment>
<evidence type="ECO:0000256" key="5">
    <source>
        <dbReference type="ARBA" id="ARBA00022763"/>
    </source>
</evidence>
<dbReference type="PIRSF" id="PIRSF000409">
    <property type="entry name" value="Ada"/>
    <property type="match status" value="1"/>
</dbReference>
<protein>
    <submittedName>
        <fullName evidence="12">Bifunctional DNA-binding transcriptional regulator/O6-methylguanine-DNA methyltransferase Ada</fullName>
        <ecNumber evidence="12">2.1.1.-</ecNumber>
    </submittedName>
</protein>
<dbReference type="Gene3D" id="1.10.10.60">
    <property type="entry name" value="Homeodomain-like"/>
    <property type="match status" value="1"/>
</dbReference>
<dbReference type="SUPFAM" id="SSF46689">
    <property type="entry name" value="Homeodomain-like"/>
    <property type="match status" value="1"/>
</dbReference>
<dbReference type="InterPro" id="IPR036631">
    <property type="entry name" value="MGMT_N_sf"/>
</dbReference>
<dbReference type="PANTHER" id="PTHR10815:SF14">
    <property type="entry name" value="BIFUNCTIONAL TRANSCRIPTIONAL ACTIVATOR_DNA REPAIR ENZYME ADA"/>
    <property type="match status" value="1"/>
</dbReference>
<evidence type="ECO:0000256" key="10">
    <source>
        <dbReference type="ARBA" id="ARBA00049348"/>
    </source>
</evidence>
<dbReference type="PROSITE" id="PS00374">
    <property type="entry name" value="MGMT"/>
    <property type="match status" value="1"/>
</dbReference>
<dbReference type="InterPro" id="IPR004026">
    <property type="entry name" value="Ada_DNA_repair_Zn-bd"/>
</dbReference>
<evidence type="ECO:0000256" key="7">
    <source>
        <dbReference type="ARBA" id="ARBA00023159"/>
    </source>
</evidence>
<keyword evidence="7" id="KW-0010">Activator</keyword>
<comment type="catalytic activity">
    <reaction evidence="10">
        <text>a 6-O-methyl-2'-deoxyguanosine in DNA + L-cysteinyl-[protein] = S-methyl-L-cysteinyl-[protein] + a 2'-deoxyguanosine in DNA</text>
        <dbReference type="Rhea" id="RHEA:24000"/>
        <dbReference type="Rhea" id="RHEA-COMP:10131"/>
        <dbReference type="Rhea" id="RHEA-COMP:10132"/>
        <dbReference type="Rhea" id="RHEA-COMP:11367"/>
        <dbReference type="Rhea" id="RHEA-COMP:11368"/>
        <dbReference type="ChEBI" id="CHEBI:29950"/>
        <dbReference type="ChEBI" id="CHEBI:82612"/>
        <dbReference type="ChEBI" id="CHEBI:85445"/>
        <dbReference type="ChEBI" id="CHEBI:85448"/>
        <dbReference type="EC" id="2.1.1.63"/>
    </reaction>
</comment>
<dbReference type="GO" id="GO:0008168">
    <property type="term" value="F:methyltransferase activity"/>
    <property type="evidence" value="ECO:0007669"/>
    <property type="project" value="UniProtKB-KW"/>
</dbReference>
<evidence type="ECO:0000259" key="11">
    <source>
        <dbReference type="PROSITE" id="PS01124"/>
    </source>
</evidence>
<keyword evidence="4 12" id="KW-0808">Transferase</keyword>
<dbReference type="PROSITE" id="PS01124">
    <property type="entry name" value="HTH_ARAC_FAMILY_2"/>
    <property type="match status" value="1"/>
</dbReference>
<dbReference type="NCBIfam" id="NF011964">
    <property type="entry name" value="PRK15435.1"/>
    <property type="match status" value="1"/>
</dbReference>
<keyword evidence="5" id="KW-0227">DNA damage</keyword>
<gene>
    <name evidence="12" type="primary">ada</name>
    <name evidence="12" type="ORF">RGQ15_16160</name>
</gene>
<dbReference type="Gene3D" id="3.30.160.70">
    <property type="entry name" value="Methylated DNA-protein cysteine methyltransferase domain"/>
    <property type="match status" value="1"/>
</dbReference>
<keyword evidence="3 12" id="KW-0489">Methyltransferase</keyword>
<sequence>MLMQEDQRTVHDPRWQAVIARDAKADGSFVYAVRTTGVYCRPSCPSRRARPENVVFFPNGDEAERKGFRPCLRCNPRGQSSAEANAVLIAAACRMIEAAETPPGTEELARRIGLSPFHFHRQFKALTGTTPAAYARAHRAGLLRQGLTGGQSITAAIHEAGFGSSSRFYEDSTGMLGMTPTTYRKGGKDAEIRFALAQCSLGALLVACTDKGVCAISLGDDPEPLLTELQARFPNALLIGDDPGFEDLVAKVVGFIEAPQIGLDLPLDIRGTAFQQRVWNALRNIAPGKTVSYAELAGRIGSPDAVRAVAGACAANKIAVAIPCHRVVRTGGSISGYRWGVERKRELLRREAEGKG</sequence>
<dbReference type="Gene3D" id="1.10.10.10">
    <property type="entry name" value="Winged helix-like DNA-binding domain superfamily/Winged helix DNA-binding domain"/>
    <property type="match status" value="1"/>
</dbReference>
<keyword evidence="12" id="KW-0238">DNA-binding</keyword>
<evidence type="ECO:0000256" key="4">
    <source>
        <dbReference type="ARBA" id="ARBA00022679"/>
    </source>
</evidence>
<dbReference type="InterPro" id="IPR008332">
    <property type="entry name" value="MethylG_MeTrfase_N"/>
</dbReference>
<dbReference type="InterPro" id="IPR018060">
    <property type="entry name" value="HTH_AraC"/>
</dbReference>
<keyword evidence="6" id="KW-0805">Transcription regulation</keyword>
<feature type="domain" description="HTH araC/xylS-type" evidence="11">
    <location>
        <begin position="106"/>
        <end position="186"/>
    </location>
</feature>
<dbReference type="RefSeq" id="WP_311161620.1">
    <property type="nucleotide sequence ID" value="NZ_JAVQLW010000002.1"/>
</dbReference>
<evidence type="ECO:0000313" key="13">
    <source>
        <dbReference type="Proteomes" id="UP001269144"/>
    </source>
</evidence>
<dbReference type="NCBIfam" id="TIGR00589">
    <property type="entry name" value="ogt"/>
    <property type="match status" value="1"/>
</dbReference>
<accession>A0ABU2HXS0</accession>
<evidence type="ECO:0000256" key="6">
    <source>
        <dbReference type="ARBA" id="ARBA00023015"/>
    </source>
</evidence>
<evidence type="ECO:0000256" key="1">
    <source>
        <dbReference type="ARBA" id="ARBA00001286"/>
    </source>
</evidence>
<dbReference type="SUPFAM" id="SSF57884">
    <property type="entry name" value="Ada DNA repair protein, N-terminal domain (N-Ada 10)"/>
    <property type="match status" value="1"/>
</dbReference>
<dbReference type="Pfam" id="PF02870">
    <property type="entry name" value="Methyltransf_1N"/>
    <property type="match status" value="1"/>
</dbReference>
<dbReference type="InterPro" id="IPR035451">
    <property type="entry name" value="Ada-like_dom_sf"/>
</dbReference>
<dbReference type="GO" id="GO:0032259">
    <property type="term" value="P:methylation"/>
    <property type="evidence" value="ECO:0007669"/>
    <property type="project" value="UniProtKB-KW"/>
</dbReference>
<dbReference type="EC" id="2.1.1.-" evidence="12"/>
<dbReference type="InterPro" id="IPR009057">
    <property type="entry name" value="Homeodomain-like_sf"/>
</dbReference>
<evidence type="ECO:0000256" key="2">
    <source>
        <dbReference type="ARBA" id="ARBA00001947"/>
    </source>
</evidence>
<dbReference type="GO" id="GO:0003677">
    <property type="term" value="F:DNA binding"/>
    <property type="evidence" value="ECO:0007669"/>
    <property type="project" value="UniProtKB-KW"/>
</dbReference>
<dbReference type="Pfam" id="PF02805">
    <property type="entry name" value="Ada_Zn_binding"/>
    <property type="match status" value="1"/>
</dbReference>
<keyword evidence="9" id="KW-0234">DNA repair</keyword>
<dbReference type="InterPro" id="IPR036217">
    <property type="entry name" value="MethylDNA_cys_MeTrfase_DNAb"/>
</dbReference>
<dbReference type="InterPro" id="IPR036388">
    <property type="entry name" value="WH-like_DNA-bd_sf"/>
</dbReference>
<proteinExistence type="predicted"/>
<dbReference type="SMART" id="SM00342">
    <property type="entry name" value="HTH_ARAC"/>
    <property type="match status" value="1"/>
</dbReference>
<comment type="cofactor">
    <cofactor evidence="2">
        <name>Zn(2+)</name>
        <dbReference type="ChEBI" id="CHEBI:29105"/>
    </cofactor>
</comment>
<keyword evidence="13" id="KW-1185">Reference proteome</keyword>
<dbReference type="Pfam" id="PF01035">
    <property type="entry name" value="DNA_binding_1"/>
    <property type="match status" value="1"/>
</dbReference>
<evidence type="ECO:0000256" key="8">
    <source>
        <dbReference type="ARBA" id="ARBA00023163"/>
    </source>
</evidence>
<reference evidence="13" key="1">
    <citation type="submission" date="2023-07" db="EMBL/GenBank/DDBJ databases">
        <title>Paracoccus sp. MBLB3053 whole genome sequence.</title>
        <authorList>
            <person name="Hwang C.Y."/>
            <person name="Cho E.-S."/>
            <person name="Seo M.-J."/>
        </authorList>
    </citation>
    <scope>NUCLEOTIDE SEQUENCE [LARGE SCALE GENOMIC DNA]</scope>
    <source>
        <strain evidence="13">MBLB3053</strain>
    </source>
</reference>
<dbReference type="CDD" id="cd06445">
    <property type="entry name" value="ATase"/>
    <property type="match status" value="1"/>
</dbReference>
<dbReference type="SUPFAM" id="SSF53155">
    <property type="entry name" value="Methylated DNA-protein cysteine methyltransferase domain"/>
    <property type="match status" value="1"/>
</dbReference>
<evidence type="ECO:0000256" key="9">
    <source>
        <dbReference type="ARBA" id="ARBA00023204"/>
    </source>
</evidence>
<dbReference type="EMBL" id="JAVQLW010000002">
    <property type="protein sequence ID" value="MDS9469099.1"/>
    <property type="molecule type" value="Genomic_DNA"/>
</dbReference>
<keyword evidence="8" id="KW-0804">Transcription</keyword>
<evidence type="ECO:0000313" key="12">
    <source>
        <dbReference type="EMBL" id="MDS9469099.1"/>
    </source>
</evidence>
<dbReference type="Pfam" id="PF12833">
    <property type="entry name" value="HTH_18"/>
    <property type="match status" value="1"/>
</dbReference>
<dbReference type="PANTHER" id="PTHR10815">
    <property type="entry name" value="METHYLATED-DNA--PROTEIN-CYSTEINE METHYLTRANSFERASE"/>
    <property type="match status" value="1"/>
</dbReference>
<dbReference type="SUPFAM" id="SSF46767">
    <property type="entry name" value="Methylated DNA-protein cysteine methyltransferase, C-terminal domain"/>
    <property type="match status" value="1"/>
</dbReference>
<dbReference type="InterPro" id="IPR016221">
    <property type="entry name" value="Bifunct_regulatory_prot_Ada"/>
</dbReference>
<evidence type="ECO:0000256" key="3">
    <source>
        <dbReference type="ARBA" id="ARBA00022603"/>
    </source>
</evidence>
<dbReference type="InterPro" id="IPR014048">
    <property type="entry name" value="MethylDNA_cys_MeTrfase_DNA-bd"/>
</dbReference>
<dbReference type="InterPro" id="IPR001497">
    <property type="entry name" value="MethylDNA_cys_MeTrfase_AS"/>
</dbReference>